<dbReference type="SMART" id="SM00320">
    <property type="entry name" value="WD40"/>
    <property type="match status" value="5"/>
</dbReference>
<feature type="compositionally biased region" description="Low complexity" evidence="5">
    <location>
        <begin position="420"/>
        <end position="433"/>
    </location>
</feature>
<dbReference type="PANTHER" id="PTHR22838">
    <property type="entry name" value="WD REPEAT PROTEIN 26-RELATED"/>
    <property type="match status" value="1"/>
</dbReference>
<dbReference type="AlphaFoldDB" id="A0A564YCT2"/>
<keyword evidence="1" id="KW-0396">Initiation factor</keyword>
<dbReference type="GO" id="GO:0003743">
    <property type="term" value="F:translation initiation factor activity"/>
    <property type="evidence" value="ECO:0007669"/>
    <property type="project" value="UniProtKB-KW"/>
</dbReference>
<reference evidence="7 8" key="1">
    <citation type="submission" date="2019-07" db="EMBL/GenBank/DDBJ databases">
        <authorList>
            <person name="Jastrzebski P J."/>
            <person name="Paukszto L."/>
            <person name="Jastrzebski P J."/>
        </authorList>
    </citation>
    <scope>NUCLEOTIDE SEQUENCE [LARGE SCALE GENOMIC DNA]</scope>
    <source>
        <strain evidence="7 8">WMS-il1</strain>
    </source>
</reference>
<feature type="region of interest" description="Disordered" evidence="5">
    <location>
        <begin position="406"/>
        <end position="435"/>
    </location>
</feature>
<dbReference type="InterPro" id="IPR001680">
    <property type="entry name" value="WD40_rpt"/>
</dbReference>
<dbReference type="InterPro" id="IPR006595">
    <property type="entry name" value="CTLH_C"/>
</dbReference>
<evidence type="ECO:0000256" key="3">
    <source>
        <dbReference type="ARBA" id="ARBA00022737"/>
    </source>
</evidence>
<feature type="region of interest" description="Disordered" evidence="5">
    <location>
        <begin position="535"/>
        <end position="563"/>
    </location>
</feature>
<dbReference type="InterPro" id="IPR051350">
    <property type="entry name" value="WD_repeat-ST_regulator"/>
</dbReference>
<name>A0A564YCT2_HYMDI</name>
<sequence>MSIPSSQTAEVPSSVRAGTVADEVDGVRAKNLGKRDVEMVRLIGQYLCDKGYNRAYNELAEDTGIVLEHQSATDLRNAILEGRWNDTEVAVNALAESIGNASVLQHIRFLLLEQQYLELLEEDDPVSALKLLRSCITPLKPDSKRLYNLTECLMCRSSEDLYRQAGGWDGKAGHSRAHLVESIQRFMPAQTMLPPSRLETIVAESVRSQLSNCLFHLEPISWNSPLDSISILQPHGCSIMDFPVFPVQKIEHRDTELYFSVFSPDGNYLAIGGKESNVDLFKVDKERNTISHSRTLSVEASINHICWSPDSKKIAVCCGSRPGPIVVFDVATRRKICQKHEKADDVYITATFFGDNRKLAFGGLKGGCFYIIDTEDDGRVLFSHDHCRVQCMVAIVPPPSSFGFPIPTPMDMDPSASRGPTTANSNTSTSTPSFDHPGLVHTLDQLLIVDHMYRVRLFRFGYTLPAANSGDAGAAATNVTGMEQIAADATSAAAMTTGMWTTATAAASQGGTGGVTPIIMALQTALFPHQQQHHRAQLRAGSGGLPPPPIHQSTSDSSFGMGVGFGSSRLQTPAAIPAASASTSGSLVGLPGQVLVQIQPNPGFTPHPLIQSGSNVPGSVPNLMAAQIGAPGYSLESLSTFPTLVSSLPVLMHQYYMRYAGMPSSTAGPRASSSAGVPGTSSIRAGAPLASSMMTGLGEGGTGGADSDTAEVSTNTEVSNVGTTQTPPGGPPSPATQGQGYSLIQQVTLIKEIYPIQSIVLSPSCKRLLVALNGKGLVLWDLEAQGIIQRFCGHQQVSQKLCYSFCGANEDFICCGSENGMVHIWRVGTTRNCRPIHSMMSASSNEIPVTGVHWNPTHPHMIASVNDEGDIHIWAPANDNTDLNKNSPVACEDC</sequence>
<dbReference type="InterPro" id="IPR006594">
    <property type="entry name" value="LisH"/>
</dbReference>
<organism evidence="7 8">
    <name type="scientific">Hymenolepis diminuta</name>
    <name type="common">Rat tapeworm</name>
    <dbReference type="NCBI Taxonomy" id="6216"/>
    <lineage>
        <taxon>Eukaryota</taxon>
        <taxon>Metazoa</taxon>
        <taxon>Spiralia</taxon>
        <taxon>Lophotrochozoa</taxon>
        <taxon>Platyhelminthes</taxon>
        <taxon>Cestoda</taxon>
        <taxon>Eucestoda</taxon>
        <taxon>Cyclophyllidea</taxon>
        <taxon>Hymenolepididae</taxon>
        <taxon>Hymenolepis</taxon>
    </lineage>
</organism>
<dbReference type="Pfam" id="PF08662">
    <property type="entry name" value="eIF2A"/>
    <property type="match status" value="1"/>
</dbReference>
<protein>
    <recommendedName>
        <fullName evidence="6">CTLH domain-containing protein</fullName>
    </recommendedName>
</protein>
<dbReference type="SUPFAM" id="SSF50969">
    <property type="entry name" value="YVTN repeat-like/Quinoprotein amine dehydrogenase"/>
    <property type="match status" value="1"/>
</dbReference>
<dbReference type="Gene3D" id="2.130.10.10">
    <property type="entry name" value="YVTN repeat-like/Quinoprotein amine dehydrogenase"/>
    <property type="match status" value="2"/>
</dbReference>
<dbReference type="PROSITE" id="PS50897">
    <property type="entry name" value="CTLH"/>
    <property type="match status" value="1"/>
</dbReference>
<dbReference type="InterPro" id="IPR015943">
    <property type="entry name" value="WD40/YVTN_repeat-like_dom_sf"/>
</dbReference>
<feature type="compositionally biased region" description="Polar residues" evidence="5">
    <location>
        <begin position="712"/>
        <end position="721"/>
    </location>
</feature>
<keyword evidence="3" id="KW-0677">Repeat</keyword>
<evidence type="ECO:0000313" key="8">
    <source>
        <dbReference type="Proteomes" id="UP000321570"/>
    </source>
</evidence>
<dbReference type="PANTHER" id="PTHR22838:SF0">
    <property type="entry name" value="WD REPEAT-CONTAINING PROTEIN 26"/>
    <property type="match status" value="1"/>
</dbReference>
<evidence type="ECO:0000259" key="6">
    <source>
        <dbReference type="PROSITE" id="PS50897"/>
    </source>
</evidence>
<dbReference type="Proteomes" id="UP000321570">
    <property type="component" value="Unassembled WGS sequence"/>
</dbReference>
<dbReference type="EMBL" id="CABIJS010000155">
    <property type="protein sequence ID" value="VUZ45087.1"/>
    <property type="molecule type" value="Genomic_DNA"/>
</dbReference>
<keyword evidence="2" id="KW-0853">WD repeat</keyword>
<proteinExistence type="predicted"/>
<evidence type="ECO:0000313" key="7">
    <source>
        <dbReference type="EMBL" id="VUZ45087.1"/>
    </source>
</evidence>
<evidence type="ECO:0000256" key="4">
    <source>
        <dbReference type="ARBA" id="ARBA00022917"/>
    </source>
</evidence>
<dbReference type="InterPro" id="IPR013979">
    <property type="entry name" value="TIF_beta_prop-like"/>
</dbReference>
<accession>A0A564YCT2</accession>
<dbReference type="PROSITE" id="PS50896">
    <property type="entry name" value="LISH"/>
    <property type="match status" value="1"/>
</dbReference>
<evidence type="ECO:0000256" key="1">
    <source>
        <dbReference type="ARBA" id="ARBA00022540"/>
    </source>
</evidence>
<feature type="domain" description="CTLH" evidence="6">
    <location>
        <begin position="68"/>
        <end position="127"/>
    </location>
</feature>
<keyword evidence="4" id="KW-0648">Protein biosynthesis</keyword>
<feature type="region of interest" description="Disordered" evidence="5">
    <location>
        <begin position="691"/>
        <end position="738"/>
    </location>
</feature>
<evidence type="ECO:0000256" key="5">
    <source>
        <dbReference type="SAM" id="MobiDB-lite"/>
    </source>
</evidence>
<dbReference type="InterPro" id="IPR011044">
    <property type="entry name" value="Quino_amine_DH_bsu"/>
</dbReference>
<evidence type="ECO:0000256" key="2">
    <source>
        <dbReference type="ARBA" id="ARBA00022574"/>
    </source>
</evidence>
<keyword evidence="8" id="KW-1185">Reference proteome</keyword>
<gene>
    <name evidence="7" type="ORF">WMSIL1_LOCUS5095</name>
</gene>